<dbReference type="RefSeq" id="WP_248951578.1">
    <property type="nucleotide sequence ID" value="NZ_JAKILB010000016.1"/>
</dbReference>
<dbReference type="InterPro" id="IPR029058">
    <property type="entry name" value="AB_hydrolase_fold"/>
</dbReference>
<dbReference type="EMBL" id="JAKILB010000016">
    <property type="protein sequence ID" value="MCL1140578.1"/>
    <property type="molecule type" value="Genomic_DNA"/>
</dbReference>
<evidence type="ECO:0000313" key="2">
    <source>
        <dbReference type="Proteomes" id="UP001139293"/>
    </source>
</evidence>
<proteinExistence type="predicted"/>
<dbReference type="SUPFAM" id="SSF53474">
    <property type="entry name" value="alpha/beta-Hydrolases"/>
    <property type="match status" value="1"/>
</dbReference>
<dbReference type="AlphaFoldDB" id="A0A9X1ZMF1"/>
<accession>A0A9X1ZMF1</accession>
<organism evidence="1 2">
    <name type="scientific">Shewanella pneumatophori</name>
    <dbReference type="NCBI Taxonomy" id="314092"/>
    <lineage>
        <taxon>Bacteria</taxon>
        <taxon>Pseudomonadati</taxon>
        <taxon>Pseudomonadota</taxon>
        <taxon>Gammaproteobacteria</taxon>
        <taxon>Alteromonadales</taxon>
        <taxon>Shewanellaceae</taxon>
        <taxon>Shewanella</taxon>
    </lineage>
</organism>
<gene>
    <name evidence="1" type="ORF">L2740_18745</name>
</gene>
<name>A0A9X1ZMF1_9GAMM</name>
<dbReference type="Gene3D" id="3.40.50.1820">
    <property type="entry name" value="alpha/beta hydrolase"/>
    <property type="match status" value="1"/>
</dbReference>
<keyword evidence="2" id="KW-1185">Reference proteome</keyword>
<comment type="caution">
    <text evidence="1">The sequence shown here is derived from an EMBL/GenBank/DDBJ whole genome shotgun (WGS) entry which is preliminary data.</text>
</comment>
<evidence type="ECO:0000313" key="1">
    <source>
        <dbReference type="EMBL" id="MCL1140578.1"/>
    </source>
</evidence>
<reference evidence="1" key="1">
    <citation type="submission" date="2022-01" db="EMBL/GenBank/DDBJ databases">
        <title>Whole genome-based taxonomy of the Shewanellaceae.</title>
        <authorList>
            <person name="Martin-Rodriguez A.J."/>
        </authorList>
    </citation>
    <scope>NUCLEOTIDE SEQUENCE</scope>
    <source>
        <strain evidence="1">KCTC 23973</strain>
    </source>
</reference>
<dbReference type="Proteomes" id="UP001139293">
    <property type="component" value="Unassembled WGS sequence"/>
</dbReference>
<sequence>MDLVFVHGWNVTNTDTYGQLPQVLEKLSDSDSKLSVHHIHLGRYISFDDEVRLDDIARAFDDARLSLLANKPFAAITHSTGAPVMRQWLQMFFSGSDIKTCPLTHLIMLAPANHGSALAQLGKSRVGRIKSFFAGVEPGEAVLDWLELGSTQQLQLNLDWLREFKLGEGPWPFVLTGETIDDKFYDYLNSYTGESGSDGVVRVAAANLNFTYVKLKESAESCNGFDARCVVKLSQSQYVTPQHKVAFEVIKKASHSGKEQGIMTSVTAKNTKSKPQVQRILQCLNTRNAEQYRQLSTLMATASESGHRKQFRGSMLVVRVSDDLGNPIEDFDIVLLSGADFLPSKFKKGFMLDKQKNIKNKHVVSFYLDAKKLAKVDNGQLGLRIEPRPDNGMCYYRSAEFHSEPKQISLLLQPDQTSIIDIVLTRQRHPNLFSLVNTESGGDFTALNIS</sequence>
<keyword evidence="1" id="KW-0378">Hydrolase</keyword>
<dbReference type="GO" id="GO:0016787">
    <property type="term" value="F:hydrolase activity"/>
    <property type="evidence" value="ECO:0007669"/>
    <property type="project" value="UniProtKB-KW"/>
</dbReference>
<protein>
    <submittedName>
        <fullName evidence="1">Alpha/beta hydrolase</fullName>
    </submittedName>
</protein>